<dbReference type="GeneID" id="5493551"/>
<dbReference type="Proteomes" id="UP000001312">
    <property type="component" value="Unassembled WGS sequence"/>
</dbReference>
<evidence type="ECO:0000313" key="1">
    <source>
        <dbReference type="EMBL" id="EDN97007.1"/>
    </source>
</evidence>
<gene>
    <name evidence="1" type="ORF">SS1G_01935</name>
</gene>
<accession>A7E9F5</accession>
<dbReference type="InParanoid" id="A7E9F5"/>
<dbReference type="RefSeq" id="XP_001597739.1">
    <property type="nucleotide sequence ID" value="XM_001597689.1"/>
</dbReference>
<name>A7E9F5_SCLS1</name>
<organism evidence="1 2">
    <name type="scientific">Sclerotinia sclerotiorum (strain ATCC 18683 / 1980 / Ss-1)</name>
    <name type="common">White mold</name>
    <name type="synonym">Whetzelinia sclerotiorum</name>
    <dbReference type="NCBI Taxonomy" id="665079"/>
    <lineage>
        <taxon>Eukaryota</taxon>
        <taxon>Fungi</taxon>
        <taxon>Dikarya</taxon>
        <taxon>Ascomycota</taxon>
        <taxon>Pezizomycotina</taxon>
        <taxon>Leotiomycetes</taxon>
        <taxon>Helotiales</taxon>
        <taxon>Sclerotiniaceae</taxon>
        <taxon>Sclerotinia</taxon>
    </lineage>
</organism>
<evidence type="ECO:0000313" key="2">
    <source>
        <dbReference type="Proteomes" id="UP000001312"/>
    </source>
</evidence>
<dbReference type="AlphaFoldDB" id="A7E9F5"/>
<keyword evidence="2" id="KW-1185">Reference proteome</keyword>
<sequence length="32" mass="3620">MASNREIASNGRIDCCQTYSSTKRVLEETLSR</sequence>
<proteinExistence type="predicted"/>
<dbReference type="EMBL" id="CH476622">
    <property type="protein sequence ID" value="EDN97007.1"/>
    <property type="molecule type" value="Genomic_DNA"/>
</dbReference>
<dbReference type="KEGG" id="ssl:SS1G_01935"/>
<protein>
    <submittedName>
        <fullName evidence="1">Uncharacterized protein</fullName>
    </submittedName>
</protein>
<dbReference type="HOGENOM" id="CLU_3392530_0_0_1"/>
<reference evidence="2" key="1">
    <citation type="journal article" date="2011" name="PLoS Genet.">
        <title>Genomic analysis of the necrotrophic fungal pathogens Sclerotinia sclerotiorum and Botrytis cinerea.</title>
        <authorList>
            <person name="Amselem J."/>
            <person name="Cuomo C.A."/>
            <person name="van Kan J.A."/>
            <person name="Viaud M."/>
            <person name="Benito E.P."/>
            <person name="Couloux A."/>
            <person name="Coutinho P.M."/>
            <person name="de Vries R.P."/>
            <person name="Dyer P.S."/>
            <person name="Fillinger S."/>
            <person name="Fournier E."/>
            <person name="Gout L."/>
            <person name="Hahn M."/>
            <person name="Kohn L."/>
            <person name="Lapalu N."/>
            <person name="Plummer K.M."/>
            <person name="Pradier J.M."/>
            <person name="Quevillon E."/>
            <person name="Sharon A."/>
            <person name="Simon A."/>
            <person name="ten Have A."/>
            <person name="Tudzynski B."/>
            <person name="Tudzynski P."/>
            <person name="Wincker P."/>
            <person name="Andrew M."/>
            <person name="Anthouard V."/>
            <person name="Beever R.E."/>
            <person name="Beffa R."/>
            <person name="Benoit I."/>
            <person name="Bouzid O."/>
            <person name="Brault B."/>
            <person name="Chen Z."/>
            <person name="Choquer M."/>
            <person name="Collemare J."/>
            <person name="Cotton P."/>
            <person name="Danchin E.G."/>
            <person name="Da Silva C."/>
            <person name="Gautier A."/>
            <person name="Giraud C."/>
            <person name="Giraud T."/>
            <person name="Gonzalez C."/>
            <person name="Grossetete S."/>
            <person name="Guldener U."/>
            <person name="Henrissat B."/>
            <person name="Howlett B.J."/>
            <person name="Kodira C."/>
            <person name="Kretschmer M."/>
            <person name="Lappartient A."/>
            <person name="Leroch M."/>
            <person name="Levis C."/>
            <person name="Mauceli E."/>
            <person name="Neuveglise C."/>
            <person name="Oeser B."/>
            <person name="Pearson M."/>
            <person name="Poulain J."/>
            <person name="Poussereau N."/>
            <person name="Quesneville H."/>
            <person name="Rascle C."/>
            <person name="Schumacher J."/>
            <person name="Segurens B."/>
            <person name="Sexton A."/>
            <person name="Silva E."/>
            <person name="Sirven C."/>
            <person name="Soanes D.M."/>
            <person name="Talbot N.J."/>
            <person name="Templeton M."/>
            <person name="Yandava C."/>
            <person name="Yarden O."/>
            <person name="Zeng Q."/>
            <person name="Rollins J.A."/>
            <person name="Lebrun M.H."/>
            <person name="Dickman M."/>
        </authorList>
    </citation>
    <scope>NUCLEOTIDE SEQUENCE [LARGE SCALE GENOMIC DNA]</scope>
    <source>
        <strain evidence="2">ATCC 18683 / 1980 / Ss-1</strain>
    </source>
</reference>